<evidence type="ECO:0008006" key="3">
    <source>
        <dbReference type="Google" id="ProtNLM"/>
    </source>
</evidence>
<dbReference type="Proteomes" id="UP000499080">
    <property type="component" value="Unassembled WGS sequence"/>
</dbReference>
<comment type="caution">
    <text evidence="1">The sequence shown here is derived from an EMBL/GenBank/DDBJ whole genome shotgun (WGS) entry which is preliminary data.</text>
</comment>
<sequence length="359" mass="40244">MPIHEIQLGFVPCDGIAENNFLFALILKDGNTVTSETAIVLLGSARAFDSVGYVLLFSALERLGRIGARGSSLKPDQLVTLLGKYAVPRLLHQTKYCPISRLVLDILDRLIRITVKEWVRLPPSATDGVLYAANSYGGLAIPNLKSILPIVKAKAFRRLSKSYFSIVPEMLDALTDEERISIWCESQKRKERRHWRTEEALGWEWLPVQGVSVRHFLESNVSNIWLRGPQGVKASTWCRSLQLRTDTYRTRAAVIRGKVTHLGAVAEACSSVPALVASFLCSLMVKQTMDIRDDAYACSRKTVGNFLDSQLSSTFCRELLFVPRPRAIRQRRGTLPVLVSLGWGQQMMRGFAVVRQSRL</sequence>
<name>A0A4Y2A7Z5_ARAVE</name>
<keyword evidence="2" id="KW-1185">Reference proteome</keyword>
<evidence type="ECO:0000313" key="1">
    <source>
        <dbReference type="EMBL" id="GBL75893.1"/>
    </source>
</evidence>
<organism evidence="1 2">
    <name type="scientific">Araneus ventricosus</name>
    <name type="common">Orbweaver spider</name>
    <name type="synonym">Epeira ventricosa</name>
    <dbReference type="NCBI Taxonomy" id="182803"/>
    <lineage>
        <taxon>Eukaryota</taxon>
        <taxon>Metazoa</taxon>
        <taxon>Ecdysozoa</taxon>
        <taxon>Arthropoda</taxon>
        <taxon>Chelicerata</taxon>
        <taxon>Arachnida</taxon>
        <taxon>Araneae</taxon>
        <taxon>Araneomorphae</taxon>
        <taxon>Entelegynae</taxon>
        <taxon>Araneoidea</taxon>
        <taxon>Araneidae</taxon>
        <taxon>Araneus</taxon>
    </lineage>
</organism>
<accession>A0A4Y2A7Z5</accession>
<proteinExistence type="predicted"/>
<reference evidence="1 2" key="1">
    <citation type="journal article" date="2019" name="Sci. Rep.">
        <title>Orb-weaving spider Araneus ventricosus genome elucidates the spidroin gene catalogue.</title>
        <authorList>
            <person name="Kono N."/>
            <person name="Nakamura H."/>
            <person name="Ohtoshi R."/>
            <person name="Moran D.A.P."/>
            <person name="Shinohara A."/>
            <person name="Yoshida Y."/>
            <person name="Fujiwara M."/>
            <person name="Mori M."/>
            <person name="Tomita M."/>
            <person name="Arakawa K."/>
        </authorList>
    </citation>
    <scope>NUCLEOTIDE SEQUENCE [LARGE SCALE GENOMIC DNA]</scope>
</reference>
<dbReference type="EMBL" id="BGPR01000009">
    <property type="protein sequence ID" value="GBL75893.1"/>
    <property type="molecule type" value="Genomic_DNA"/>
</dbReference>
<protein>
    <recommendedName>
        <fullName evidence="3">Reverse transcriptase domain-containing protein</fullName>
    </recommendedName>
</protein>
<dbReference type="OrthoDB" id="8197617at2759"/>
<gene>
    <name evidence="1" type="ORF">AVEN_234235_1</name>
</gene>
<evidence type="ECO:0000313" key="2">
    <source>
        <dbReference type="Proteomes" id="UP000499080"/>
    </source>
</evidence>
<dbReference type="AlphaFoldDB" id="A0A4Y2A7Z5"/>